<dbReference type="GO" id="GO:0006950">
    <property type="term" value="P:response to stress"/>
    <property type="evidence" value="ECO:0007669"/>
    <property type="project" value="TreeGrafter"/>
</dbReference>
<proteinExistence type="predicted"/>
<name>A0AA42BV47_9MICO</name>
<keyword evidence="3" id="KW-1185">Reference proteome</keyword>
<dbReference type="InterPro" id="IPR039422">
    <property type="entry name" value="MarR/SlyA-like"/>
</dbReference>
<feature type="domain" description="HTH marR-type" evidence="1">
    <location>
        <begin position="21"/>
        <end position="161"/>
    </location>
</feature>
<dbReference type="PRINTS" id="PR00598">
    <property type="entry name" value="HTHMARR"/>
</dbReference>
<dbReference type="EMBL" id="JANLCK010000007">
    <property type="protein sequence ID" value="MCS5726846.1"/>
    <property type="molecule type" value="Genomic_DNA"/>
</dbReference>
<dbReference type="InterPro" id="IPR036388">
    <property type="entry name" value="WH-like_DNA-bd_sf"/>
</dbReference>
<dbReference type="PANTHER" id="PTHR33164:SF43">
    <property type="entry name" value="HTH-TYPE TRANSCRIPTIONAL REPRESSOR YETL"/>
    <property type="match status" value="1"/>
</dbReference>
<dbReference type="RefSeq" id="WP_259529720.1">
    <property type="nucleotide sequence ID" value="NZ_JANLCK010000007.1"/>
</dbReference>
<evidence type="ECO:0000313" key="3">
    <source>
        <dbReference type="Proteomes" id="UP001165587"/>
    </source>
</evidence>
<dbReference type="Proteomes" id="UP001165587">
    <property type="component" value="Unassembled WGS sequence"/>
</dbReference>
<dbReference type="PANTHER" id="PTHR33164">
    <property type="entry name" value="TRANSCRIPTIONAL REGULATOR, MARR FAMILY"/>
    <property type="match status" value="1"/>
</dbReference>
<dbReference type="Pfam" id="PF12802">
    <property type="entry name" value="MarR_2"/>
    <property type="match status" value="1"/>
</dbReference>
<dbReference type="SMART" id="SM00347">
    <property type="entry name" value="HTH_MARR"/>
    <property type="match status" value="1"/>
</dbReference>
<dbReference type="InterPro" id="IPR036390">
    <property type="entry name" value="WH_DNA-bd_sf"/>
</dbReference>
<sequence length="177" mass="19832">MTTERPDSAPHYWYGSDSEAARQRGVAVLEAMRTFRSAETAMRRRSEVSMGMGENDLAAMRYLLRAHEQGKAVGPKELAQYLGITSASITVLLDRLEKQGHLHREPSPFDRRALIVVPTVPTDEVKAATLGDVRRELLEVVDRLSPEEASVVIGFLAELRDAVDQIDSHVVEHDERR</sequence>
<dbReference type="PROSITE" id="PS50995">
    <property type="entry name" value="HTH_MARR_2"/>
    <property type="match status" value="1"/>
</dbReference>
<comment type="caution">
    <text evidence="2">The sequence shown here is derived from an EMBL/GenBank/DDBJ whole genome shotgun (WGS) entry which is preliminary data.</text>
</comment>
<gene>
    <name evidence="2" type="ORF">N1028_13180</name>
</gene>
<evidence type="ECO:0000259" key="1">
    <source>
        <dbReference type="PROSITE" id="PS50995"/>
    </source>
</evidence>
<accession>A0AA42BV47</accession>
<dbReference type="Gene3D" id="1.10.10.10">
    <property type="entry name" value="Winged helix-like DNA-binding domain superfamily/Winged helix DNA-binding domain"/>
    <property type="match status" value="1"/>
</dbReference>
<dbReference type="GO" id="GO:0003700">
    <property type="term" value="F:DNA-binding transcription factor activity"/>
    <property type="evidence" value="ECO:0007669"/>
    <property type="project" value="InterPro"/>
</dbReference>
<dbReference type="InterPro" id="IPR000835">
    <property type="entry name" value="HTH_MarR-typ"/>
</dbReference>
<evidence type="ECO:0000313" key="2">
    <source>
        <dbReference type="EMBL" id="MCS5726846.1"/>
    </source>
</evidence>
<reference evidence="2" key="1">
    <citation type="submission" date="2022-08" db="EMBL/GenBank/DDBJ databases">
        <authorList>
            <person name="Deng Y."/>
            <person name="Han X.-F."/>
            <person name="Zhang Y.-Q."/>
        </authorList>
    </citation>
    <scope>NUCLEOTIDE SEQUENCE</scope>
    <source>
        <strain evidence="2">CPCC 203407</strain>
    </source>
</reference>
<dbReference type="SUPFAM" id="SSF46785">
    <property type="entry name" value="Winged helix' DNA-binding domain"/>
    <property type="match status" value="1"/>
</dbReference>
<organism evidence="2 3">
    <name type="scientific">Herbiconiux oxytropis</name>
    <dbReference type="NCBI Taxonomy" id="2970915"/>
    <lineage>
        <taxon>Bacteria</taxon>
        <taxon>Bacillati</taxon>
        <taxon>Actinomycetota</taxon>
        <taxon>Actinomycetes</taxon>
        <taxon>Micrococcales</taxon>
        <taxon>Microbacteriaceae</taxon>
        <taxon>Herbiconiux</taxon>
    </lineage>
</organism>
<dbReference type="AlphaFoldDB" id="A0AA42BV47"/>
<protein>
    <submittedName>
        <fullName evidence="2">MarR family transcriptional regulator</fullName>
    </submittedName>
</protein>